<evidence type="ECO:0000256" key="3">
    <source>
        <dbReference type="ARBA" id="ARBA00037770"/>
    </source>
</evidence>
<protein>
    <recommendedName>
        <fullName evidence="4">Guanine nucleotide-binding protein-like 1</fullName>
    </recommendedName>
</protein>
<dbReference type="PANTHER" id="PTHR45709:SF3">
    <property type="entry name" value="GUANINE NUCLEOTIDE-BINDING PROTEIN-LIKE 1"/>
    <property type="match status" value="1"/>
</dbReference>
<accession>A0A0D2MXA1</accession>
<feature type="domain" description="G" evidence="6">
    <location>
        <begin position="371"/>
        <end position="426"/>
    </location>
</feature>
<dbReference type="Pfam" id="PF01926">
    <property type="entry name" value="MMR_HSR1"/>
    <property type="match status" value="1"/>
</dbReference>
<evidence type="ECO:0000256" key="4">
    <source>
        <dbReference type="ARBA" id="ARBA00039902"/>
    </source>
</evidence>
<evidence type="ECO:0000256" key="5">
    <source>
        <dbReference type="SAM" id="MobiDB-lite"/>
    </source>
</evidence>
<dbReference type="OrthoDB" id="61815at2759"/>
<feature type="compositionally biased region" description="Basic residues" evidence="5">
    <location>
        <begin position="1"/>
        <end position="11"/>
    </location>
</feature>
<evidence type="ECO:0000256" key="1">
    <source>
        <dbReference type="ARBA" id="ARBA00022741"/>
    </source>
</evidence>
<dbReference type="InterPro" id="IPR006073">
    <property type="entry name" value="GTP-bd"/>
</dbReference>
<dbReference type="GO" id="GO:0003924">
    <property type="term" value="F:GTPase activity"/>
    <property type="evidence" value="ECO:0007669"/>
    <property type="project" value="InterPro"/>
</dbReference>
<dbReference type="SUPFAM" id="SSF52540">
    <property type="entry name" value="P-loop containing nucleoside triphosphate hydrolases"/>
    <property type="match status" value="1"/>
</dbReference>
<feature type="region of interest" description="Disordered" evidence="5">
    <location>
        <begin position="562"/>
        <end position="653"/>
    </location>
</feature>
<keyword evidence="2" id="KW-0342">GTP-binding</keyword>
<dbReference type="PANTHER" id="PTHR45709">
    <property type="entry name" value="LARGE SUBUNIT GTPASE 1 HOMOLOG-RELATED"/>
    <property type="match status" value="1"/>
</dbReference>
<proteinExistence type="predicted"/>
<name>A0A0D2MXA1_HYPSF</name>
<dbReference type="GO" id="GO:0005525">
    <property type="term" value="F:GTP binding"/>
    <property type="evidence" value="ECO:0007669"/>
    <property type="project" value="UniProtKB-KW"/>
</dbReference>
<evidence type="ECO:0000259" key="6">
    <source>
        <dbReference type="Pfam" id="PF01926"/>
    </source>
</evidence>
<dbReference type="EMBL" id="KN817521">
    <property type="protein sequence ID" value="KJA28663.1"/>
    <property type="molecule type" value="Genomic_DNA"/>
</dbReference>
<keyword evidence="8" id="KW-1185">Reference proteome</keyword>
<dbReference type="Proteomes" id="UP000054270">
    <property type="component" value="Unassembled WGS sequence"/>
</dbReference>
<feature type="compositionally biased region" description="Basic and acidic residues" evidence="5">
    <location>
        <begin position="12"/>
        <end position="26"/>
    </location>
</feature>
<dbReference type="InterPro" id="IPR043358">
    <property type="entry name" value="GNL1-like"/>
</dbReference>
<keyword evidence="1" id="KW-0547">Nucleotide-binding</keyword>
<evidence type="ECO:0000256" key="2">
    <source>
        <dbReference type="ARBA" id="ARBA00023134"/>
    </source>
</evidence>
<comment type="function">
    <text evidence="3">Possible regulatory or functional link with the histocompatibility cluster.</text>
</comment>
<reference evidence="8" key="1">
    <citation type="submission" date="2014-04" db="EMBL/GenBank/DDBJ databases">
        <title>Evolutionary Origins and Diversification of the Mycorrhizal Mutualists.</title>
        <authorList>
            <consortium name="DOE Joint Genome Institute"/>
            <consortium name="Mycorrhizal Genomics Consortium"/>
            <person name="Kohler A."/>
            <person name="Kuo A."/>
            <person name="Nagy L.G."/>
            <person name="Floudas D."/>
            <person name="Copeland A."/>
            <person name="Barry K.W."/>
            <person name="Cichocki N."/>
            <person name="Veneault-Fourrey C."/>
            <person name="LaButti K."/>
            <person name="Lindquist E.A."/>
            <person name="Lipzen A."/>
            <person name="Lundell T."/>
            <person name="Morin E."/>
            <person name="Murat C."/>
            <person name="Riley R."/>
            <person name="Ohm R."/>
            <person name="Sun H."/>
            <person name="Tunlid A."/>
            <person name="Henrissat B."/>
            <person name="Grigoriev I.V."/>
            <person name="Hibbett D.S."/>
            <person name="Martin F."/>
        </authorList>
    </citation>
    <scope>NUCLEOTIDE SEQUENCE [LARGE SCALE GENOMIC DNA]</scope>
    <source>
        <strain evidence="8">FD-334 SS-4</strain>
    </source>
</reference>
<dbReference type="OMA" id="CDFPVRP"/>
<sequence>MPRRKIVSTRQKKIDQQLKRAVKRGDVPAPDPKTPQQKRKRRVGPTGHIVGAPENAAQIESARKLQSAFIQLPPTFLEETRNLASNLLLSRPIPDEKAIYHNFDNDGDPNIAPLSCPKRPKWRFEMSKLEVERNEEGYFKKWLDQTDDALAKWQNKEEPAPADVSKAPQSMPRSPSYFERNLEVWRQLWRVSEISEIILVLLDSRCPTLHYPPSLSSYLGENKVILVLTKVDISGAARVESWIKYIHSKNPGARIVQVESYVERESREERQGRVQYDPSIPEHFRAKLIQVIKEVHAELLEPPQKVKNNPNWLKNWVSPVKKEINWENVLKAKGSKVGLTVGGAAAPKPLSDKDSGASENPEPRAEPSYLTIGLIGQPNVGKSSLLNALFGLRKVRASKTAGKTKHFQTLYWTPDVRLVDCPGLVMPNYVPMEMQATIAPQILCGILPISKVSAVPSSIHFVSQVLPLEKILNLVHPSTKLERVEDKRTWRGERKTIDLSGPSKEPGWTAMDILTSYADAKGWITAKAGRPDVHRAGNALLRAVAEGRIGWAFWPPDTGLKEIKSCGSPEQGIWIPRSDRADDESDSESEHGDGSSSDETDGEESKGVPEDEAESNDDKEAIAKPAGTGRFGALSLNDLEDDDSEESSKVSSG</sequence>
<dbReference type="AlphaFoldDB" id="A0A0D2MXA1"/>
<evidence type="ECO:0000313" key="8">
    <source>
        <dbReference type="Proteomes" id="UP000054270"/>
    </source>
</evidence>
<dbReference type="InterPro" id="IPR027417">
    <property type="entry name" value="P-loop_NTPase"/>
</dbReference>
<evidence type="ECO:0000313" key="7">
    <source>
        <dbReference type="EMBL" id="KJA28663.1"/>
    </source>
</evidence>
<organism evidence="7 8">
    <name type="scientific">Hypholoma sublateritium (strain FD-334 SS-4)</name>
    <dbReference type="NCBI Taxonomy" id="945553"/>
    <lineage>
        <taxon>Eukaryota</taxon>
        <taxon>Fungi</taxon>
        <taxon>Dikarya</taxon>
        <taxon>Basidiomycota</taxon>
        <taxon>Agaricomycotina</taxon>
        <taxon>Agaricomycetes</taxon>
        <taxon>Agaricomycetidae</taxon>
        <taxon>Agaricales</taxon>
        <taxon>Agaricineae</taxon>
        <taxon>Strophariaceae</taxon>
        <taxon>Hypholoma</taxon>
    </lineage>
</organism>
<feature type="region of interest" description="Disordered" evidence="5">
    <location>
        <begin position="341"/>
        <end position="365"/>
    </location>
</feature>
<gene>
    <name evidence="7" type="ORF">HYPSUDRAFT_129341</name>
</gene>
<dbReference type="Gene3D" id="3.40.50.300">
    <property type="entry name" value="P-loop containing nucleotide triphosphate hydrolases"/>
    <property type="match status" value="1"/>
</dbReference>
<dbReference type="STRING" id="945553.A0A0D2MXA1"/>
<feature type="region of interest" description="Disordered" evidence="5">
    <location>
        <begin position="1"/>
        <end position="49"/>
    </location>
</feature>
<feature type="compositionally biased region" description="Basic and acidic residues" evidence="5">
    <location>
        <begin position="350"/>
        <end position="365"/>
    </location>
</feature>